<dbReference type="InterPro" id="IPR006311">
    <property type="entry name" value="TAT_signal"/>
</dbReference>
<comment type="caution">
    <text evidence="2">The sequence shown here is derived from an EMBL/GenBank/DDBJ whole genome shotgun (WGS) entry which is preliminary data.</text>
</comment>
<proteinExistence type="predicted"/>
<keyword evidence="1" id="KW-0732">Signal</keyword>
<dbReference type="AlphaFoldDB" id="A0A1S2PJL8"/>
<evidence type="ECO:0000313" key="3">
    <source>
        <dbReference type="Proteomes" id="UP000179642"/>
    </source>
</evidence>
<dbReference type="OrthoDB" id="4232827at2"/>
<evidence type="ECO:0000313" key="2">
    <source>
        <dbReference type="EMBL" id="OIJ93998.1"/>
    </source>
</evidence>
<evidence type="ECO:0000256" key="1">
    <source>
        <dbReference type="SAM" id="SignalP"/>
    </source>
</evidence>
<dbReference type="PROSITE" id="PS51318">
    <property type="entry name" value="TAT"/>
    <property type="match status" value="1"/>
</dbReference>
<protein>
    <submittedName>
        <fullName evidence="2">Uncharacterized protein</fullName>
    </submittedName>
</protein>
<feature type="signal peptide" evidence="1">
    <location>
        <begin position="1"/>
        <end position="29"/>
    </location>
</feature>
<accession>A0A1S2PJL8</accession>
<sequence length="212" mass="22612">MRARRTLRTTLVAAGATAVLAASASGAFAAAAPHSAPVAHGAAHHHCNDKRVLVKTVRLADKVSVAKVYKTGKHHQHFEAEIWAKGTRFGTLVAKGKPAHGENNGLHVTLQPNGKVTSWVERAKPKPKPQPVAQRILVSITTLADDTSVGKVYKLGPNHYEADIYADGHKLDTLAAKGRAAHGEDNGLHVVLKPDGRLISWVEDASDHAQGR</sequence>
<name>A0A1S2PJL8_9ACTN</name>
<feature type="chain" id="PRO_5010287844" evidence="1">
    <location>
        <begin position="30"/>
        <end position="212"/>
    </location>
</feature>
<organism evidence="2 3">
    <name type="scientific">Streptomyces monashensis</name>
    <dbReference type="NCBI Taxonomy" id="1678012"/>
    <lineage>
        <taxon>Bacteria</taxon>
        <taxon>Bacillati</taxon>
        <taxon>Actinomycetota</taxon>
        <taxon>Actinomycetes</taxon>
        <taxon>Kitasatosporales</taxon>
        <taxon>Streptomycetaceae</taxon>
        <taxon>Streptomyces</taxon>
    </lineage>
</organism>
<dbReference type="EMBL" id="MLYO01000072">
    <property type="protein sequence ID" value="OIJ93998.1"/>
    <property type="molecule type" value="Genomic_DNA"/>
</dbReference>
<dbReference type="RefSeq" id="WP_071385276.1">
    <property type="nucleotide sequence ID" value="NZ_MLYO01000072.1"/>
</dbReference>
<reference evidence="2 3" key="1">
    <citation type="submission" date="2016-10" db="EMBL/GenBank/DDBJ databases">
        <title>Genome sequence of Streptomyces sp. MUSC 1.</title>
        <authorList>
            <person name="Lee L.-H."/>
            <person name="Ser H.-L."/>
            <person name="Law J.W.-F."/>
        </authorList>
    </citation>
    <scope>NUCLEOTIDE SEQUENCE [LARGE SCALE GENOMIC DNA]</scope>
    <source>
        <strain evidence="2 3">MUSC 1</strain>
    </source>
</reference>
<keyword evidence="3" id="KW-1185">Reference proteome</keyword>
<dbReference type="Proteomes" id="UP000179642">
    <property type="component" value="Unassembled WGS sequence"/>
</dbReference>
<gene>
    <name evidence="2" type="ORF">BIV23_36605</name>
</gene>